<accession>A0A1E3QT10</accession>
<evidence type="ECO:0000256" key="1">
    <source>
        <dbReference type="ARBA" id="ARBA00004123"/>
    </source>
</evidence>
<evidence type="ECO:0000256" key="3">
    <source>
        <dbReference type="ARBA" id="ARBA00023163"/>
    </source>
</evidence>
<keyword evidence="3" id="KW-0804">Transcription</keyword>
<dbReference type="SMART" id="SM01371">
    <property type="entry name" value="TFIIA"/>
    <property type="match status" value="1"/>
</dbReference>
<gene>
    <name evidence="7" type="ORF">BABINDRAFT_7528</name>
</gene>
<sequence length="219" mass="24516">MSAAEAAKLYESIIDDVINESRQDFEDSGIDEATLQELMQIWREKLSGTGVGQFSWDPRPDPEEAAAAEQIKHEEAALKKEEADTKANFEMTIDTLNGEKAVKVKKERKPKTRVKKERSHSNDPALEGLSDISSDEEGFNDSDDINSDLDDSDEDDLLNDSDFDGEGEGEGDVETNTMLCLYDKVQRVKNKWKSNLKEGVANINGKDYAFQKANGESEW</sequence>
<dbReference type="Proteomes" id="UP000094336">
    <property type="component" value="Unassembled WGS sequence"/>
</dbReference>
<keyword evidence="4" id="KW-0539">Nucleus</keyword>
<dbReference type="GO" id="GO:0003712">
    <property type="term" value="F:transcription coregulator activity"/>
    <property type="evidence" value="ECO:0007669"/>
    <property type="project" value="EnsemblFungi"/>
</dbReference>
<dbReference type="Gene3D" id="1.10.287.100">
    <property type="match status" value="1"/>
</dbReference>
<dbReference type="CDD" id="cd07976">
    <property type="entry name" value="TFIIA_alpha_beta_like"/>
    <property type="match status" value="1"/>
</dbReference>
<feature type="compositionally biased region" description="Acidic residues" evidence="6">
    <location>
        <begin position="133"/>
        <end position="173"/>
    </location>
</feature>
<evidence type="ECO:0000313" key="8">
    <source>
        <dbReference type="Proteomes" id="UP000094336"/>
    </source>
</evidence>
<dbReference type="OrthoDB" id="6275927at2759"/>
<dbReference type="RefSeq" id="XP_018986173.1">
    <property type="nucleotide sequence ID" value="XM_019132639.1"/>
</dbReference>
<keyword evidence="8" id="KW-1185">Reference proteome</keyword>
<comment type="similarity">
    <text evidence="2">Belongs to the TFIIA subunit 1 family.</text>
</comment>
<dbReference type="Pfam" id="PF03153">
    <property type="entry name" value="TFIIA"/>
    <property type="match status" value="2"/>
</dbReference>
<reference evidence="8" key="1">
    <citation type="submission" date="2016-05" db="EMBL/GenBank/DDBJ databases">
        <title>Comparative genomics of biotechnologically important yeasts.</title>
        <authorList>
            <consortium name="DOE Joint Genome Institute"/>
            <person name="Riley R."/>
            <person name="Haridas S."/>
            <person name="Wolfe K.H."/>
            <person name="Lopes M.R."/>
            <person name="Hittinger C.T."/>
            <person name="Goker M."/>
            <person name="Salamov A."/>
            <person name="Wisecaver J."/>
            <person name="Long T.M."/>
            <person name="Aerts A.L."/>
            <person name="Barry K."/>
            <person name="Choi C."/>
            <person name="Clum A."/>
            <person name="Coughlan A.Y."/>
            <person name="Deshpande S."/>
            <person name="Douglass A.P."/>
            <person name="Hanson S.J."/>
            <person name="Klenk H.-P."/>
            <person name="Labutti K."/>
            <person name="Lapidus A."/>
            <person name="Lindquist E."/>
            <person name="Lipzen A."/>
            <person name="Meier-Kolthoff J.P."/>
            <person name="Ohm R.A."/>
            <person name="Otillar R.P."/>
            <person name="Pangilinan J."/>
            <person name="Peng Y."/>
            <person name="Rokas A."/>
            <person name="Rosa C.A."/>
            <person name="Scheuner C."/>
            <person name="Sibirny A.A."/>
            <person name="Slot J.C."/>
            <person name="Stielow J.B."/>
            <person name="Sun H."/>
            <person name="Kurtzman C.P."/>
            <person name="Blackwell M."/>
            <person name="Grigoriev I.V."/>
            <person name="Jeffries T.W."/>
        </authorList>
    </citation>
    <scope>NUCLEOTIDE SEQUENCE [LARGE SCALE GENOMIC DNA]</scope>
    <source>
        <strain evidence="8">NRRL Y-12698</strain>
    </source>
</reference>
<evidence type="ECO:0000256" key="2">
    <source>
        <dbReference type="ARBA" id="ARBA00010059"/>
    </source>
</evidence>
<feature type="region of interest" description="Disordered" evidence="6">
    <location>
        <begin position="100"/>
        <end position="176"/>
    </location>
</feature>
<dbReference type="InterPro" id="IPR004855">
    <property type="entry name" value="TFIIA_asu/bsu"/>
</dbReference>
<evidence type="ECO:0000256" key="6">
    <source>
        <dbReference type="SAM" id="MobiDB-lite"/>
    </source>
</evidence>
<dbReference type="GO" id="GO:0005672">
    <property type="term" value="C:transcription factor TFIIA complex"/>
    <property type="evidence" value="ECO:0007669"/>
    <property type="project" value="EnsemblFungi"/>
</dbReference>
<dbReference type="AlphaFoldDB" id="A0A1E3QT10"/>
<dbReference type="GO" id="GO:0017025">
    <property type="term" value="F:TBP-class protein binding"/>
    <property type="evidence" value="ECO:0007669"/>
    <property type="project" value="EnsemblFungi"/>
</dbReference>
<dbReference type="GO" id="GO:0051123">
    <property type="term" value="P:RNA polymerase II preinitiation complex assembly"/>
    <property type="evidence" value="ECO:0007669"/>
    <property type="project" value="EnsemblFungi"/>
</dbReference>
<proteinExistence type="inferred from homology"/>
<dbReference type="InterPro" id="IPR009088">
    <property type="entry name" value="TFIIA_b-brl"/>
</dbReference>
<organism evidence="7 8">
    <name type="scientific">Babjeviella inositovora NRRL Y-12698</name>
    <dbReference type="NCBI Taxonomy" id="984486"/>
    <lineage>
        <taxon>Eukaryota</taxon>
        <taxon>Fungi</taxon>
        <taxon>Dikarya</taxon>
        <taxon>Ascomycota</taxon>
        <taxon>Saccharomycotina</taxon>
        <taxon>Pichiomycetes</taxon>
        <taxon>Serinales incertae sedis</taxon>
        <taxon>Babjeviella</taxon>
    </lineage>
</organism>
<dbReference type="PANTHER" id="PTHR12694">
    <property type="entry name" value="TRANSCRIPTION INITIATION FACTOR IIA SUBUNIT 1"/>
    <property type="match status" value="1"/>
</dbReference>
<evidence type="ECO:0000256" key="5">
    <source>
        <dbReference type="ARBA" id="ARBA00074154"/>
    </source>
</evidence>
<dbReference type="FunFam" id="1.10.287.100:FF:000001">
    <property type="entry name" value="Transcription initiation factor IIA subunit"/>
    <property type="match status" value="1"/>
</dbReference>
<dbReference type="PANTHER" id="PTHR12694:SF8">
    <property type="entry name" value="TRANSCRIPTION INITIATION FACTOR IIA SUBUNIT 1"/>
    <property type="match status" value="1"/>
</dbReference>
<dbReference type="GeneID" id="30150492"/>
<feature type="compositionally biased region" description="Basic residues" evidence="6">
    <location>
        <begin position="103"/>
        <end position="118"/>
    </location>
</feature>
<comment type="subcellular location">
    <subcellularLocation>
        <location evidence="1">Nucleus</location>
    </subcellularLocation>
</comment>
<name>A0A1E3QT10_9ASCO</name>
<evidence type="ECO:0000313" key="7">
    <source>
        <dbReference type="EMBL" id="ODQ80845.1"/>
    </source>
</evidence>
<dbReference type="STRING" id="984486.A0A1E3QT10"/>
<dbReference type="SUPFAM" id="SSF47396">
    <property type="entry name" value="Transcription factor IIA (TFIIA), alpha-helical domain"/>
    <property type="match status" value="1"/>
</dbReference>
<dbReference type="EMBL" id="KV454429">
    <property type="protein sequence ID" value="ODQ80845.1"/>
    <property type="molecule type" value="Genomic_DNA"/>
</dbReference>
<dbReference type="SUPFAM" id="SSF50784">
    <property type="entry name" value="Transcription factor IIA (TFIIA), beta-barrel domain"/>
    <property type="match status" value="1"/>
</dbReference>
<dbReference type="GO" id="GO:0000979">
    <property type="term" value="F:RNA polymerase II core promoter sequence-specific DNA binding"/>
    <property type="evidence" value="ECO:0007669"/>
    <property type="project" value="EnsemblFungi"/>
</dbReference>
<evidence type="ECO:0000256" key="4">
    <source>
        <dbReference type="ARBA" id="ARBA00023242"/>
    </source>
</evidence>
<dbReference type="GO" id="GO:0060261">
    <property type="term" value="P:positive regulation of transcription initiation by RNA polymerase II"/>
    <property type="evidence" value="ECO:0007669"/>
    <property type="project" value="EnsemblFungi"/>
</dbReference>
<dbReference type="Gene3D" id="2.30.18.10">
    <property type="entry name" value="Transcription factor IIA (TFIIA), beta-barrel domain"/>
    <property type="match status" value="1"/>
</dbReference>
<protein>
    <recommendedName>
        <fullName evidence="5">Transcription initiation factor IIA large subunit</fullName>
    </recommendedName>
</protein>